<proteinExistence type="predicted"/>
<sequence length="313" mass="33510">MSLPLTWIGDWPLVSHPLANFGGSNNNSPHVSPKNQLEQQKRAQAQNPNNMFTNAMAPQHDRNLLLGHNDNAFGAGPSYFGDISGHNGSSNKNLLGNTNFLQAPQPPHQQPLHHNQQQQQQQQQPQITTQFRHSDDESSTSTASGDRRQRLSSHGSSFVVSDSAPAPLSTTFGSSLNLGSSLSIPPLSIGSTSRLFNTSSLSTDLASPSGAHGSAFGVYSSSSEQLTPTASFAAQGHHSSSFQSMTTARADEPANRTVRTSSIGNSEVDDEIAALEAQLEVARLEARIKELKSKKAVAPNPRSRAVSNEIEQN</sequence>
<keyword evidence="1" id="KW-0175">Coiled coil</keyword>
<feature type="coiled-coil region" evidence="1">
    <location>
        <begin position="265"/>
        <end position="294"/>
    </location>
</feature>
<evidence type="ECO:0000256" key="2">
    <source>
        <dbReference type="SAM" id="MobiDB-lite"/>
    </source>
</evidence>
<feature type="region of interest" description="Disordered" evidence="2">
    <location>
        <begin position="90"/>
        <end position="164"/>
    </location>
</feature>
<feature type="compositionally biased region" description="Polar residues" evidence="2">
    <location>
        <begin position="230"/>
        <end position="247"/>
    </location>
</feature>
<feature type="region of interest" description="Disordered" evidence="2">
    <location>
        <begin position="24"/>
        <end position="44"/>
    </location>
</feature>
<feature type="region of interest" description="Disordered" evidence="2">
    <location>
        <begin position="230"/>
        <end position="262"/>
    </location>
</feature>
<dbReference type="EMBL" id="HBIC01051264">
    <property type="protein sequence ID" value="CAE0297413.1"/>
    <property type="molecule type" value="Transcribed_RNA"/>
</dbReference>
<dbReference type="AlphaFoldDB" id="A0A7S3HL04"/>
<evidence type="ECO:0000256" key="1">
    <source>
        <dbReference type="SAM" id="Coils"/>
    </source>
</evidence>
<protein>
    <submittedName>
        <fullName evidence="3">Uncharacterized protein</fullName>
    </submittedName>
</protein>
<gene>
    <name evidence="3" type="ORF">SELO1098_LOCUS26267</name>
</gene>
<accession>A0A7S3HL04</accession>
<feature type="compositionally biased region" description="Low complexity" evidence="2">
    <location>
        <begin position="152"/>
        <end position="164"/>
    </location>
</feature>
<organism evidence="3">
    <name type="scientific">Spumella elongata</name>
    <dbReference type="NCBI Taxonomy" id="89044"/>
    <lineage>
        <taxon>Eukaryota</taxon>
        <taxon>Sar</taxon>
        <taxon>Stramenopiles</taxon>
        <taxon>Ochrophyta</taxon>
        <taxon>Chrysophyceae</taxon>
        <taxon>Chromulinales</taxon>
        <taxon>Chromulinaceae</taxon>
        <taxon>Spumella</taxon>
    </lineage>
</organism>
<evidence type="ECO:0000313" key="3">
    <source>
        <dbReference type="EMBL" id="CAE0297413.1"/>
    </source>
</evidence>
<reference evidence="3" key="1">
    <citation type="submission" date="2021-01" db="EMBL/GenBank/DDBJ databases">
        <authorList>
            <person name="Corre E."/>
            <person name="Pelletier E."/>
            <person name="Niang G."/>
            <person name="Scheremetjew M."/>
            <person name="Finn R."/>
            <person name="Kale V."/>
            <person name="Holt S."/>
            <person name="Cochrane G."/>
            <person name="Meng A."/>
            <person name="Brown T."/>
            <person name="Cohen L."/>
        </authorList>
    </citation>
    <scope>NUCLEOTIDE SEQUENCE</scope>
    <source>
        <strain evidence="3">CCAP 955/1</strain>
    </source>
</reference>
<name>A0A7S3HL04_9STRA</name>
<feature type="compositionally biased region" description="Polar residues" evidence="2">
    <location>
        <begin position="90"/>
        <end position="101"/>
    </location>
</feature>
<feature type="compositionally biased region" description="Low complexity" evidence="2">
    <location>
        <begin position="110"/>
        <end position="126"/>
    </location>
</feature>